<dbReference type="InParanoid" id="A0A3M0CXH3"/>
<proteinExistence type="predicted"/>
<dbReference type="OrthoDB" id="291085at2"/>
<reference evidence="1 2" key="1">
    <citation type="submission" date="2018-10" db="EMBL/GenBank/DDBJ databases">
        <title>Genomic Encyclopedia of Archaeal and Bacterial Type Strains, Phase II (KMG-II): from individual species to whole genera.</title>
        <authorList>
            <person name="Goeker M."/>
        </authorList>
    </citation>
    <scope>NUCLEOTIDE SEQUENCE [LARGE SCALE GENOMIC DNA]</scope>
    <source>
        <strain evidence="1 2">DSM 25217</strain>
    </source>
</reference>
<dbReference type="SUPFAM" id="SSF48452">
    <property type="entry name" value="TPR-like"/>
    <property type="match status" value="1"/>
</dbReference>
<dbReference type="InterPro" id="IPR011990">
    <property type="entry name" value="TPR-like_helical_dom_sf"/>
</dbReference>
<dbReference type="RefSeq" id="WP_121937456.1">
    <property type="nucleotide sequence ID" value="NZ_REFR01000009.1"/>
</dbReference>
<dbReference type="Gene3D" id="1.25.40.10">
    <property type="entry name" value="Tetratricopeptide repeat domain"/>
    <property type="match status" value="1"/>
</dbReference>
<name>A0A3M0CXH3_9PROT</name>
<accession>A0A3M0CXH3</accession>
<protein>
    <recommendedName>
        <fullName evidence="3">Tetratricopeptide repeat protein</fullName>
    </recommendedName>
</protein>
<keyword evidence="2" id="KW-1185">Reference proteome</keyword>
<dbReference type="Proteomes" id="UP000271227">
    <property type="component" value="Unassembled WGS sequence"/>
</dbReference>
<gene>
    <name evidence="1" type="ORF">BXY39_0762</name>
</gene>
<evidence type="ECO:0008006" key="3">
    <source>
        <dbReference type="Google" id="ProtNLM"/>
    </source>
</evidence>
<organism evidence="1 2">
    <name type="scientific">Eilatimonas milleporae</name>
    <dbReference type="NCBI Taxonomy" id="911205"/>
    <lineage>
        <taxon>Bacteria</taxon>
        <taxon>Pseudomonadati</taxon>
        <taxon>Pseudomonadota</taxon>
        <taxon>Alphaproteobacteria</taxon>
        <taxon>Kordiimonadales</taxon>
        <taxon>Kordiimonadaceae</taxon>
        <taxon>Eilatimonas</taxon>
    </lineage>
</organism>
<evidence type="ECO:0000313" key="1">
    <source>
        <dbReference type="EMBL" id="RMB12269.1"/>
    </source>
</evidence>
<dbReference type="EMBL" id="REFR01000009">
    <property type="protein sequence ID" value="RMB12269.1"/>
    <property type="molecule type" value="Genomic_DNA"/>
</dbReference>
<dbReference type="AlphaFoldDB" id="A0A3M0CXH3"/>
<sequence length="698" mass="74063">MKIKLAVLGACAALLAGGYAGYGALMKERCQGWLARAEALSGDGFYSAAISEITLYFSSNRCRGRSDPDALSLLARARVHVPLPENAHLAQGLSLSKIGLSLQEDADRSLDMATAFAARGSWREARSAALKAARPHRGVQASGDIAKTDDIRTRAGLIALGASTALGDADGVAHALGLLQEGGASDFQWALVRQIVSNGGAVFDHVAGLLPPARGDYGPLVGILSGDRAGEVPPGYTARIALALSLDDLSAAASLLTAMGRDRLAAALLDQPSRALSGPLLTRLARFYWQTGAYDALADGFLERAHLGTMPAEVHLIACLARRVTARACDTGFDAADYERRHGLYAAGRWQAVLDSLGTEPFSPAVTLDAIGAMGSLADQSGVVLQLRATLLSAIGEAALARGYLRRAGLFGMGKAVDTLRPGTPAAIDCSGDDRAACIRDLLRQDPGDLTLWRAGLDAGMMPTAEQVDLLRDVSPDEATLWRITTARTMMLRDMTDEDAAGALSLLRPVLRAGPAEPYPYLLAATGFAYFGDHTALYNQLSEAVRAAPDSTVAVLRLALGLYEKNPDIAPHALVTWWSGLTWLEMSVRGRQETGADATMPVRKRLVRERLALLAGYAGDRQDDDLSEAVYEALLQIEPRDHIALNNLAYLLLRRGGDLSRAAGMAAQAVTLMPGQSEYQSTLRDIEAALEETETPAA</sequence>
<comment type="caution">
    <text evidence="1">The sequence shown here is derived from an EMBL/GenBank/DDBJ whole genome shotgun (WGS) entry which is preliminary data.</text>
</comment>
<evidence type="ECO:0000313" key="2">
    <source>
        <dbReference type="Proteomes" id="UP000271227"/>
    </source>
</evidence>